<feature type="transmembrane region" description="Helical" evidence="6">
    <location>
        <begin position="259"/>
        <end position="278"/>
    </location>
</feature>
<feature type="transmembrane region" description="Helical" evidence="6">
    <location>
        <begin position="346"/>
        <end position="370"/>
    </location>
</feature>
<feature type="transmembrane region" description="Helical" evidence="6">
    <location>
        <begin position="39"/>
        <end position="63"/>
    </location>
</feature>
<protein>
    <submittedName>
        <fullName evidence="8">Permease</fullName>
    </submittedName>
</protein>
<comment type="caution">
    <text evidence="8">The sequence shown here is derived from an EMBL/GenBank/DDBJ whole genome shotgun (WGS) entry which is preliminary data.</text>
</comment>
<evidence type="ECO:0000256" key="4">
    <source>
        <dbReference type="ARBA" id="ARBA00022989"/>
    </source>
</evidence>
<dbReference type="InterPro" id="IPR036259">
    <property type="entry name" value="MFS_trans_sf"/>
</dbReference>
<keyword evidence="2" id="KW-0813">Transport</keyword>
<gene>
    <name evidence="8" type="ORF">ANI02nite_11760</name>
</gene>
<evidence type="ECO:0000313" key="9">
    <source>
        <dbReference type="Proteomes" id="UP000321635"/>
    </source>
</evidence>
<dbReference type="STRING" id="1120919.GCA_000429165_02099"/>
<proteinExistence type="predicted"/>
<keyword evidence="5 6" id="KW-0472">Membrane</keyword>
<dbReference type="InterPro" id="IPR011701">
    <property type="entry name" value="MFS"/>
</dbReference>
<dbReference type="RefSeq" id="WP_170230054.1">
    <property type="nucleotide sequence ID" value="NZ_BAPG01000018.1"/>
</dbReference>
<evidence type="ECO:0000256" key="2">
    <source>
        <dbReference type="ARBA" id="ARBA00022448"/>
    </source>
</evidence>
<evidence type="ECO:0000256" key="6">
    <source>
        <dbReference type="SAM" id="Phobius"/>
    </source>
</evidence>
<evidence type="ECO:0000313" key="8">
    <source>
        <dbReference type="EMBL" id="GEN59292.1"/>
    </source>
</evidence>
<name>A0A511X8N1_9PROT</name>
<dbReference type="PANTHER" id="PTHR43791:SF36">
    <property type="entry name" value="TRANSPORTER, PUTATIVE (AFU_ORTHOLOGUE AFUA_6G08340)-RELATED"/>
    <property type="match status" value="1"/>
</dbReference>
<keyword evidence="4 6" id="KW-1133">Transmembrane helix</keyword>
<feature type="transmembrane region" description="Helical" evidence="6">
    <location>
        <begin position="225"/>
        <end position="247"/>
    </location>
</feature>
<feature type="transmembrane region" description="Helical" evidence="6">
    <location>
        <begin position="175"/>
        <end position="196"/>
    </location>
</feature>
<dbReference type="PROSITE" id="PS50850">
    <property type="entry name" value="MFS"/>
    <property type="match status" value="1"/>
</dbReference>
<dbReference type="SUPFAM" id="SSF103473">
    <property type="entry name" value="MFS general substrate transporter"/>
    <property type="match status" value="1"/>
</dbReference>
<comment type="subcellular location">
    <subcellularLocation>
        <location evidence="1">Membrane</location>
        <topology evidence="1">Multi-pass membrane protein</topology>
    </subcellularLocation>
</comment>
<dbReference type="GO" id="GO:0016020">
    <property type="term" value="C:membrane"/>
    <property type="evidence" value="ECO:0007669"/>
    <property type="project" value="UniProtKB-SubCell"/>
</dbReference>
<feature type="transmembrane region" description="Helical" evidence="6">
    <location>
        <begin position="376"/>
        <end position="395"/>
    </location>
</feature>
<evidence type="ECO:0000256" key="1">
    <source>
        <dbReference type="ARBA" id="ARBA00004141"/>
    </source>
</evidence>
<feature type="transmembrane region" description="Helical" evidence="6">
    <location>
        <begin position="313"/>
        <end position="334"/>
    </location>
</feature>
<dbReference type="CDD" id="cd17319">
    <property type="entry name" value="MFS_ExuT_GudP_like"/>
    <property type="match status" value="1"/>
</dbReference>
<feature type="transmembrane region" description="Helical" evidence="6">
    <location>
        <begin position="290"/>
        <end position="307"/>
    </location>
</feature>
<evidence type="ECO:0000259" key="7">
    <source>
        <dbReference type="PROSITE" id="PS50850"/>
    </source>
</evidence>
<sequence>MTLELGQPRAVRRFAPLLAAGFVAAYLDRVNISFAKDALAGAAGLTTGAFGFGAGLFFAGYVAAEVPANMAMVRVGGRVWLSSLLILWGFLSALTAAVSSPLQFYALRVLLGVVEAGFFPGAVAYLGRWTSVSGRGWTTAILLLAIPLSGVLGGVASGGIVAGLDGRLGLEGWRWLFLIEGALPVALGLTCFRLLVDDSGVPRAPGPGGVADVVSALLDRAVWRIALLDGANLLSLYLVTFWLPYSIGQRGVTSAFDNGLLSVCPSLLAIPCMLVNGWHSDLTRERRAHIAGPMVLGATALMLSGFAPSFWAFMVLVSVGEAGLLAAIPAYWSIPGSLGAGRDSAITIAVASAIANLAGMGSTMLAGYIISQPGGIRMAFVVLPLTTAVASLSVCRIPRWIAV</sequence>
<dbReference type="Pfam" id="PF07690">
    <property type="entry name" value="MFS_1"/>
    <property type="match status" value="1"/>
</dbReference>
<organism evidence="8 9">
    <name type="scientific">Acetobacter nitrogenifigens DSM 23921 = NBRC 105050</name>
    <dbReference type="NCBI Taxonomy" id="1120919"/>
    <lineage>
        <taxon>Bacteria</taxon>
        <taxon>Pseudomonadati</taxon>
        <taxon>Pseudomonadota</taxon>
        <taxon>Alphaproteobacteria</taxon>
        <taxon>Acetobacterales</taxon>
        <taxon>Acetobacteraceae</taxon>
        <taxon>Acetobacter</taxon>
    </lineage>
</organism>
<keyword evidence="9" id="KW-1185">Reference proteome</keyword>
<feature type="transmembrane region" description="Helical" evidence="6">
    <location>
        <begin position="139"/>
        <end position="163"/>
    </location>
</feature>
<feature type="transmembrane region" description="Helical" evidence="6">
    <location>
        <begin position="75"/>
        <end position="99"/>
    </location>
</feature>
<accession>A0A511X8N1</accession>
<dbReference type="InterPro" id="IPR020846">
    <property type="entry name" value="MFS_dom"/>
</dbReference>
<reference evidence="8 9" key="1">
    <citation type="submission" date="2019-07" db="EMBL/GenBank/DDBJ databases">
        <title>Whole genome shotgun sequence of Acetobacter nitrogenifigens NBRC 105050.</title>
        <authorList>
            <person name="Hosoyama A."/>
            <person name="Uohara A."/>
            <person name="Ohji S."/>
            <person name="Ichikawa N."/>
        </authorList>
    </citation>
    <scope>NUCLEOTIDE SEQUENCE [LARGE SCALE GENOMIC DNA]</scope>
    <source>
        <strain evidence="8 9">NBRC 105050</strain>
    </source>
</reference>
<keyword evidence="3 6" id="KW-0812">Transmembrane</keyword>
<dbReference type="AlphaFoldDB" id="A0A511X8N1"/>
<evidence type="ECO:0000256" key="5">
    <source>
        <dbReference type="ARBA" id="ARBA00023136"/>
    </source>
</evidence>
<dbReference type="Proteomes" id="UP000321635">
    <property type="component" value="Unassembled WGS sequence"/>
</dbReference>
<feature type="transmembrane region" description="Helical" evidence="6">
    <location>
        <begin position="105"/>
        <end position="127"/>
    </location>
</feature>
<dbReference type="PANTHER" id="PTHR43791">
    <property type="entry name" value="PERMEASE-RELATED"/>
    <property type="match status" value="1"/>
</dbReference>
<dbReference type="EMBL" id="BJYF01000006">
    <property type="protein sequence ID" value="GEN59292.1"/>
    <property type="molecule type" value="Genomic_DNA"/>
</dbReference>
<dbReference type="GO" id="GO:0022857">
    <property type="term" value="F:transmembrane transporter activity"/>
    <property type="evidence" value="ECO:0007669"/>
    <property type="project" value="InterPro"/>
</dbReference>
<feature type="transmembrane region" description="Helical" evidence="6">
    <location>
        <begin position="10"/>
        <end position="27"/>
    </location>
</feature>
<feature type="domain" description="Major facilitator superfamily (MFS) profile" evidence="7">
    <location>
        <begin position="14"/>
        <end position="402"/>
    </location>
</feature>
<evidence type="ECO:0000256" key="3">
    <source>
        <dbReference type="ARBA" id="ARBA00022692"/>
    </source>
</evidence>
<dbReference type="Gene3D" id="1.20.1250.20">
    <property type="entry name" value="MFS general substrate transporter like domains"/>
    <property type="match status" value="2"/>
</dbReference>